<evidence type="ECO:0000256" key="1">
    <source>
        <dbReference type="ARBA" id="ARBA00022679"/>
    </source>
</evidence>
<dbReference type="Gene3D" id="3.30.1540.10">
    <property type="entry name" value="formyl-coa transferase, domain 3"/>
    <property type="match status" value="1"/>
</dbReference>
<evidence type="ECO:0008006" key="3">
    <source>
        <dbReference type="Google" id="ProtNLM"/>
    </source>
</evidence>
<dbReference type="InterPro" id="IPR023606">
    <property type="entry name" value="CoA-Trfase_III_dom_1_sf"/>
</dbReference>
<organism evidence="2">
    <name type="scientific">marine metagenome</name>
    <dbReference type="NCBI Taxonomy" id="408172"/>
    <lineage>
        <taxon>unclassified sequences</taxon>
        <taxon>metagenomes</taxon>
        <taxon>ecological metagenomes</taxon>
    </lineage>
</organism>
<dbReference type="PANTHER" id="PTHR48207:SF3">
    <property type="entry name" value="SUCCINATE--HYDROXYMETHYLGLUTARATE COA-TRANSFERASE"/>
    <property type="match status" value="1"/>
</dbReference>
<evidence type="ECO:0000313" key="2">
    <source>
        <dbReference type="EMBL" id="SVC21105.1"/>
    </source>
</evidence>
<dbReference type="Gene3D" id="3.40.50.10540">
    <property type="entry name" value="Crotonobetainyl-coa:carnitine coa-transferase, domain 1"/>
    <property type="match status" value="1"/>
</dbReference>
<dbReference type="Pfam" id="PF02515">
    <property type="entry name" value="CoA_transf_3"/>
    <property type="match status" value="1"/>
</dbReference>
<dbReference type="PANTHER" id="PTHR48207">
    <property type="entry name" value="SUCCINATE--HYDROXYMETHYLGLUTARATE COA-TRANSFERASE"/>
    <property type="match status" value="1"/>
</dbReference>
<gene>
    <name evidence="2" type="ORF">METZ01_LOCUS273959</name>
</gene>
<dbReference type="InterPro" id="IPR050483">
    <property type="entry name" value="CoA-transferase_III_domain"/>
</dbReference>
<proteinExistence type="predicted"/>
<protein>
    <recommendedName>
        <fullName evidence="3">Formyl-CoA transferase</fullName>
    </recommendedName>
</protein>
<dbReference type="SUPFAM" id="SSF89796">
    <property type="entry name" value="CoA-transferase family III (CaiB/BaiF)"/>
    <property type="match status" value="1"/>
</dbReference>
<name>A0A382KBW0_9ZZZZ</name>
<dbReference type="EMBL" id="UINC01079270">
    <property type="protein sequence ID" value="SVC21105.1"/>
    <property type="molecule type" value="Genomic_DNA"/>
</dbReference>
<dbReference type="InterPro" id="IPR044855">
    <property type="entry name" value="CoA-Trfase_III_dom3_sf"/>
</dbReference>
<keyword evidence="1" id="KW-0808">Transferase</keyword>
<dbReference type="InterPro" id="IPR003673">
    <property type="entry name" value="CoA-Trfase_fam_III"/>
</dbReference>
<dbReference type="AlphaFoldDB" id="A0A382KBW0"/>
<dbReference type="GO" id="GO:0008410">
    <property type="term" value="F:CoA-transferase activity"/>
    <property type="evidence" value="ECO:0007669"/>
    <property type="project" value="TreeGrafter"/>
</dbReference>
<accession>A0A382KBW0</accession>
<reference evidence="2" key="1">
    <citation type="submission" date="2018-05" db="EMBL/GenBank/DDBJ databases">
        <authorList>
            <person name="Lanie J.A."/>
            <person name="Ng W.-L."/>
            <person name="Kazmierczak K.M."/>
            <person name="Andrzejewski T.M."/>
            <person name="Davidsen T.M."/>
            <person name="Wayne K.J."/>
            <person name="Tettelin H."/>
            <person name="Glass J.I."/>
            <person name="Rusch D."/>
            <person name="Podicherti R."/>
            <person name="Tsui H.-C.T."/>
            <person name="Winkler M.E."/>
        </authorList>
    </citation>
    <scope>NUCLEOTIDE SEQUENCE</scope>
</reference>
<sequence length="393" mass="43405">MTNNLPLDDIKVLDFTQVMLGPCATQMLADLGADVIKIERPVYGDLSRSSIEHDPNDGDNPVYCSLNRNKRSITIDVRKPEGQAIIYEMAKTADVVVNNFRPGVMDRNNIGYDDLSKVNNGIIFAFGSGFGSTGPYVHKGGQDVLAQAMTGTMARKADPNHPLAIYPTALCDYSAGMHLVQGVLAALLQRHKTGRGQQVEVSLYDSMIAMQMQEAATHMYSGFDLNWAEMPLSGAFETTDGALVMIGAFKANPLQDICKALEIDDLSPQYPDLEIQRANRGFLQSVFYENFAKNTTEYWIGRLEEHDMLCAPIKNLAEALKDPQTIHNQMVTEIDYVNGRKMKLVTSPIHMSDAPFAVRYAPPLLGQQTNEILAEFGYNAVRISEMKTEGLVG</sequence>